<evidence type="ECO:0000256" key="3">
    <source>
        <dbReference type="RuleBase" id="RU363013"/>
    </source>
</evidence>
<dbReference type="Gene3D" id="3.20.20.70">
    <property type="entry name" value="Aldolase class I"/>
    <property type="match status" value="1"/>
</dbReference>
<dbReference type="Proteomes" id="UP000229782">
    <property type="component" value="Unassembled WGS sequence"/>
</dbReference>
<dbReference type="PANTHER" id="PTHR21139:SF42">
    <property type="entry name" value="TRIOSEPHOSPHATE ISOMERASE"/>
    <property type="match status" value="1"/>
</dbReference>
<sequence>MKHIFANWKMYLDFSESMILANQIAELDYDIETIQLGIFPSTLAFTEVEKLFRDSAVSVGAQNVAWTPKGAYTGAVSADMFAQAGARYALVGHSERRHIFGESDSDVKKKLNACIDVGITPVLCIGETKEDLDNRKRDYRIKKQLSILEGVDATARYVVAYEPVWAIGTGDACDHLQAASIHDIIKEQIRLYTSAHVPVLYGGSVDEENVVSYLPHKGIDGFLIGSASAHYENISSIMRMLKEAQS</sequence>
<dbReference type="InterPro" id="IPR013785">
    <property type="entry name" value="Aldolase_TIM"/>
</dbReference>
<protein>
    <recommendedName>
        <fullName evidence="3">Triosephosphate isomerase</fullName>
        <ecNumber evidence="3">5.3.1.1</ecNumber>
    </recommendedName>
</protein>
<evidence type="ECO:0000313" key="5">
    <source>
        <dbReference type="Proteomes" id="UP000229782"/>
    </source>
</evidence>
<organism evidence="4 5">
    <name type="scientific">Candidatus Magasanikbacteria bacterium CG11_big_fil_rev_8_21_14_0_20_43_7</name>
    <dbReference type="NCBI Taxonomy" id="1974654"/>
    <lineage>
        <taxon>Bacteria</taxon>
        <taxon>Candidatus Magasanikiibacteriota</taxon>
    </lineage>
</organism>
<name>A0A2H0N4B6_9BACT</name>
<dbReference type="GO" id="GO:0006094">
    <property type="term" value="P:gluconeogenesis"/>
    <property type="evidence" value="ECO:0007669"/>
    <property type="project" value="UniProtKB-UniPathway"/>
</dbReference>
<comment type="caution">
    <text evidence="4">The sequence shown here is derived from an EMBL/GenBank/DDBJ whole genome shotgun (WGS) entry which is preliminary data.</text>
</comment>
<dbReference type="UniPathway" id="UPA00109">
    <property type="reaction ID" value="UER00189"/>
</dbReference>
<dbReference type="SUPFAM" id="SSF51351">
    <property type="entry name" value="Triosephosphate isomerase (TIM)"/>
    <property type="match status" value="1"/>
</dbReference>
<dbReference type="EMBL" id="PCWM01000066">
    <property type="protein sequence ID" value="PIR02965.1"/>
    <property type="molecule type" value="Genomic_DNA"/>
</dbReference>
<dbReference type="GO" id="GO:0005829">
    <property type="term" value="C:cytosol"/>
    <property type="evidence" value="ECO:0007669"/>
    <property type="project" value="TreeGrafter"/>
</dbReference>
<comment type="subunit">
    <text evidence="3">Homodimer.</text>
</comment>
<keyword evidence="3" id="KW-0963">Cytoplasm</keyword>
<evidence type="ECO:0000313" key="4">
    <source>
        <dbReference type="EMBL" id="PIR02965.1"/>
    </source>
</evidence>
<comment type="pathway">
    <text evidence="3">Carbohydrate biosynthesis; gluconeogenesis.</text>
</comment>
<comment type="catalytic activity">
    <reaction evidence="3">
        <text>D-glyceraldehyde 3-phosphate = dihydroxyacetone phosphate</text>
        <dbReference type="Rhea" id="RHEA:18585"/>
        <dbReference type="ChEBI" id="CHEBI:57642"/>
        <dbReference type="ChEBI" id="CHEBI:59776"/>
        <dbReference type="EC" id="5.3.1.1"/>
    </reaction>
</comment>
<dbReference type="UniPathway" id="UPA00138"/>
<dbReference type="InterPro" id="IPR035990">
    <property type="entry name" value="TIM_sf"/>
</dbReference>
<dbReference type="PROSITE" id="PS51440">
    <property type="entry name" value="TIM_2"/>
    <property type="match status" value="1"/>
</dbReference>
<dbReference type="GO" id="GO:0019563">
    <property type="term" value="P:glycerol catabolic process"/>
    <property type="evidence" value="ECO:0007669"/>
    <property type="project" value="TreeGrafter"/>
</dbReference>
<evidence type="ECO:0000256" key="1">
    <source>
        <dbReference type="ARBA" id="ARBA00007422"/>
    </source>
</evidence>
<dbReference type="InterPro" id="IPR000652">
    <property type="entry name" value="Triosephosphate_isomerase"/>
</dbReference>
<keyword evidence="2 3" id="KW-0413">Isomerase</keyword>
<dbReference type="Pfam" id="PF00121">
    <property type="entry name" value="TIM"/>
    <property type="match status" value="1"/>
</dbReference>
<dbReference type="NCBIfam" id="TIGR00419">
    <property type="entry name" value="tim"/>
    <property type="match status" value="1"/>
</dbReference>
<reference evidence="4 5" key="1">
    <citation type="submission" date="2017-09" db="EMBL/GenBank/DDBJ databases">
        <title>Depth-based differentiation of microbial function through sediment-hosted aquifers and enrichment of novel symbionts in the deep terrestrial subsurface.</title>
        <authorList>
            <person name="Probst A.J."/>
            <person name="Ladd B."/>
            <person name="Jarett J.K."/>
            <person name="Geller-Mcgrath D.E."/>
            <person name="Sieber C.M."/>
            <person name="Emerson J.B."/>
            <person name="Anantharaman K."/>
            <person name="Thomas B.C."/>
            <person name="Malmstrom R."/>
            <person name="Stieglmeier M."/>
            <person name="Klingl A."/>
            <person name="Woyke T."/>
            <person name="Ryan C.M."/>
            <person name="Banfield J.F."/>
        </authorList>
    </citation>
    <scope>NUCLEOTIDE SEQUENCE [LARGE SCALE GENOMIC DNA]</scope>
    <source>
        <strain evidence="4">CG11_big_fil_rev_8_21_14_0_20_43_7</strain>
    </source>
</reference>
<evidence type="ECO:0000256" key="2">
    <source>
        <dbReference type="ARBA" id="ARBA00023235"/>
    </source>
</evidence>
<dbReference type="GO" id="GO:0006096">
    <property type="term" value="P:glycolytic process"/>
    <property type="evidence" value="ECO:0007669"/>
    <property type="project" value="UniProtKB-UniRule"/>
</dbReference>
<dbReference type="PROSITE" id="PS00171">
    <property type="entry name" value="TIM_1"/>
    <property type="match status" value="1"/>
</dbReference>
<comment type="similarity">
    <text evidence="1 3">Belongs to the triosephosphate isomerase family.</text>
</comment>
<keyword evidence="3" id="KW-0324">Glycolysis</keyword>
<dbReference type="GO" id="GO:0004807">
    <property type="term" value="F:triose-phosphate isomerase activity"/>
    <property type="evidence" value="ECO:0007669"/>
    <property type="project" value="UniProtKB-UniRule"/>
</dbReference>
<dbReference type="CDD" id="cd00311">
    <property type="entry name" value="TIM"/>
    <property type="match status" value="1"/>
</dbReference>
<dbReference type="GO" id="GO:0046166">
    <property type="term" value="P:glyceraldehyde-3-phosphate biosynthetic process"/>
    <property type="evidence" value="ECO:0007669"/>
    <property type="project" value="TreeGrafter"/>
</dbReference>
<dbReference type="EC" id="5.3.1.1" evidence="3"/>
<dbReference type="InterPro" id="IPR020861">
    <property type="entry name" value="Triosephosphate_isomerase_AS"/>
</dbReference>
<keyword evidence="3" id="KW-0312">Gluconeogenesis</keyword>
<accession>A0A2H0N4B6</accession>
<dbReference type="AlphaFoldDB" id="A0A2H0N4B6"/>
<gene>
    <name evidence="4" type="primary">tpiA</name>
    <name evidence="4" type="ORF">COV60_02840</name>
</gene>
<comment type="pathway">
    <text evidence="3">Carbohydrate degradation; glycolysis; D-glyceraldehyde 3-phosphate from glycerone phosphate: step 1/1.</text>
</comment>
<comment type="subcellular location">
    <subcellularLocation>
        <location evidence="3">Cytoplasm</location>
    </subcellularLocation>
</comment>
<proteinExistence type="inferred from homology"/>
<dbReference type="PANTHER" id="PTHR21139">
    <property type="entry name" value="TRIOSEPHOSPHATE ISOMERASE"/>
    <property type="match status" value="1"/>
</dbReference>